<keyword evidence="1" id="KW-0732">Signal</keyword>
<evidence type="ECO:0000313" key="2">
    <source>
        <dbReference type="EMBL" id="TFK33416.1"/>
    </source>
</evidence>
<keyword evidence="3" id="KW-1185">Reference proteome</keyword>
<reference evidence="2 3" key="1">
    <citation type="journal article" date="2019" name="Nat. Ecol. Evol.">
        <title>Megaphylogeny resolves global patterns of mushroom evolution.</title>
        <authorList>
            <person name="Varga T."/>
            <person name="Krizsan K."/>
            <person name="Foldi C."/>
            <person name="Dima B."/>
            <person name="Sanchez-Garcia M."/>
            <person name="Sanchez-Ramirez S."/>
            <person name="Szollosi G.J."/>
            <person name="Szarkandi J.G."/>
            <person name="Papp V."/>
            <person name="Albert L."/>
            <person name="Andreopoulos W."/>
            <person name="Angelini C."/>
            <person name="Antonin V."/>
            <person name="Barry K.W."/>
            <person name="Bougher N.L."/>
            <person name="Buchanan P."/>
            <person name="Buyck B."/>
            <person name="Bense V."/>
            <person name="Catcheside P."/>
            <person name="Chovatia M."/>
            <person name="Cooper J."/>
            <person name="Damon W."/>
            <person name="Desjardin D."/>
            <person name="Finy P."/>
            <person name="Geml J."/>
            <person name="Haridas S."/>
            <person name="Hughes K."/>
            <person name="Justo A."/>
            <person name="Karasinski D."/>
            <person name="Kautmanova I."/>
            <person name="Kiss B."/>
            <person name="Kocsube S."/>
            <person name="Kotiranta H."/>
            <person name="LaButti K.M."/>
            <person name="Lechner B.E."/>
            <person name="Liimatainen K."/>
            <person name="Lipzen A."/>
            <person name="Lukacs Z."/>
            <person name="Mihaltcheva S."/>
            <person name="Morgado L.N."/>
            <person name="Niskanen T."/>
            <person name="Noordeloos M.E."/>
            <person name="Ohm R.A."/>
            <person name="Ortiz-Santana B."/>
            <person name="Ovrebo C."/>
            <person name="Racz N."/>
            <person name="Riley R."/>
            <person name="Savchenko A."/>
            <person name="Shiryaev A."/>
            <person name="Soop K."/>
            <person name="Spirin V."/>
            <person name="Szebenyi C."/>
            <person name="Tomsovsky M."/>
            <person name="Tulloss R.E."/>
            <person name="Uehling J."/>
            <person name="Grigoriev I.V."/>
            <person name="Vagvolgyi C."/>
            <person name="Papp T."/>
            <person name="Martin F.M."/>
            <person name="Miettinen O."/>
            <person name="Hibbett D.S."/>
            <person name="Nagy L.G."/>
        </authorList>
    </citation>
    <scope>NUCLEOTIDE SEQUENCE [LARGE SCALE GENOMIC DNA]</scope>
    <source>
        <strain evidence="2 3">CBS 166.37</strain>
    </source>
</reference>
<proteinExistence type="predicted"/>
<feature type="chain" id="PRO_5022873116" description="Secreted protein" evidence="1">
    <location>
        <begin position="19"/>
        <end position="99"/>
    </location>
</feature>
<feature type="signal peptide" evidence="1">
    <location>
        <begin position="1"/>
        <end position="18"/>
    </location>
</feature>
<organism evidence="2 3">
    <name type="scientific">Crucibulum laeve</name>
    <dbReference type="NCBI Taxonomy" id="68775"/>
    <lineage>
        <taxon>Eukaryota</taxon>
        <taxon>Fungi</taxon>
        <taxon>Dikarya</taxon>
        <taxon>Basidiomycota</taxon>
        <taxon>Agaricomycotina</taxon>
        <taxon>Agaricomycetes</taxon>
        <taxon>Agaricomycetidae</taxon>
        <taxon>Agaricales</taxon>
        <taxon>Agaricineae</taxon>
        <taxon>Nidulariaceae</taxon>
        <taxon>Crucibulum</taxon>
    </lineage>
</organism>
<dbReference type="OrthoDB" id="2882365at2759"/>
<dbReference type="AlphaFoldDB" id="A0A5C3LN78"/>
<name>A0A5C3LN78_9AGAR</name>
<evidence type="ECO:0000313" key="3">
    <source>
        <dbReference type="Proteomes" id="UP000308652"/>
    </source>
</evidence>
<accession>A0A5C3LN78</accession>
<gene>
    <name evidence="2" type="ORF">BDQ12DRAFT_691226</name>
</gene>
<dbReference type="Proteomes" id="UP000308652">
    <property type="component" value="Unassembled WGS sequence"/>
</dbReference>
<sequence length="99" mass="10542">MLVLRYLLVSTFIASGLAAIVMPRAQTTCHNEGTPRNRLGNADLIKKGCDPSKKSEWRSSHNCNTKGGKAYLCVTGSGAVCISGGAIKSQNMEGGECFY</sequence>
<dbReference type="EMBL" id="ML213649">
    <property type="protein sequence ID" value="TFK33416.1"/>
    <property type="molecule type" value="Genomic_DNA"/>
</dbReference>
<evidence type="ECO:0000256" key="1">
    <source>
        <dbReference type="SAM" id="SignalP"/>
    </source>
</evidence>
<protein>
    <recommendedName>
        <fullName evidence="4">Secreted protein</fullName>
    </recommendedName>
</protein>
<evidence type="ECO:0008006" key="4">
    <source>
        <dbReference type="Google" id="ProtNLM"/>
    </source>
</evidence>